<sequence>MASASGVFETSARRGRRTAAEDWLLQSAEDRDTAVREWTAELGVAVLTAGITWDAVRLPYAVLDGSFGRDVAPGALRHRLEQLELAGAVFCDPFRPCLYVMVPAGTDAQWPRLPALPGVECLVRTGPCVQHVGVPRLDRTDPTGPYWLRPPDRTSGRYADPNRLLAFLRARATEPGPEPPAPPSAA</sequence>
<keyword evidence="2" id="KW-1185">Reference proteome</keyword>
<accession>A0ABP9KD74</accession>
<dbReference type="Proteomes" id="UP001500124">
    <property type="component" value="Unassembled WGS sequence"/>
</dbReference>
<evidence type="ECO:0000313" key="1">
    <source>
        <dbReference type="EMBL" id="GAA5054865.1"/>
    </source>
</evidence>
<dbReference type="EMBL" id="BAABKC010000039">
    <property type="protein sequence ID" value="GAA5054865.1"/>
    <property type="molecule type" value="Genomic_DNA"/>
</dbReference>
<name>A0ABP9KD74_9ACTN</name>
<organism evidence="1 2">
    <name type="scientific">Streptomyces similanensis</name>
    <dbReference type="NCBI Taxonomy" id="1274988"/>
    <lineage>
        <taxon>Bacteria</taxon>
        <taxon>Bacillati</taxon>
        <taxon>Actinomycetota</taxon>
        <taxon>Actinomycetes</taxon>
        <taxon>Kitasatosporales</taxon>
        <taxon>Streptomycetaceae</taxon>
        <taxon>Streptomyces</taxon>
    </lineage>
</organism>
<comment type="caution">
    <text evidence="1">The sequence shown here is derived from an EMBL/GenBank/DDBJ whole genome shotgun (WGS) entry which is preliminary data.</text>
</comment>
<evidence type="ECO:0008006" key="3">
    <source>
        <dbReference type="Google" id="ProtNLM"/>
    </source>
</evidence>
<proteinExistence type="predicted"/>
<evidence type="ECO:0000313" key="2">
    <source>
        <dbReference type="Proteomes" id="UP001500124"/>
    </source>
</evidence>
<reference evidence="2" key="1">
    <citation type="journal article" date="2019" name="Int. J. Syst. Evol. Microbiol.">
        <title>The Global Catalogue of Microorganisms (GCM) 10K type strain sequencing project: providing services to taxonomists for standard genome sequencing and annotation.</title>
        <authorList>
            <consortium name="The Broad Institute Genomics Platform"/>
            <consortium name="The Broad Institute Genome Sequencing Center for Infectious Disease"/>
            <person name="Wu L."/>
            <person name="Ma J."/>
        </authorList>
    </citation>
    <scope>NUCLEOTIDE SEQUENCE [LARGE SCALE GENOMIC DNA]</scope>
    <source>
        <strain evidence="2">JCM 18410</strain>
    </source>
</reference>
<gene>
    <name evidence="1" type="ORF">GCM10023336_26430</name>
</gene>
<dbReference type="RefSeq" id="WP_345668494.1">
    <property type="nucleotide sequence ID" value="NZ_BAABKC010000039.1"/>
</dbReference>
<protein>
    <recommendedName>
        <fullName evidence="3">DNA primase/polymerase bifunctional N-terminal domain-containing protein</fullName>
    </recommendedName>
</protein>